<dbReference type="InterPro" id="IPR041667">
    <property type="entry name" value="Cupin_8"/>
</dbReference>
<gene>
    <name evidence="2" type="ORF">POM99_08375</name>
</gene>
<sequence>MGDPRFFTPEALTTFAGGYPVQPMKLTHGLLAHPLLGLPALQQLARELPADSIEYNPGNLPVGIAPEDVPTPERALEQALEGLESAGVWVVLKRIEQVAAYRDLMESILGDLAHVVQPRTGAMLRQEGFIFISSPGAVTPFHFDPEHNILLQVRGSKTMTVFPGDDEAIFAPHVHEAFHLGQHHRNLPWQEDFAGKGVAITIHPGEAIHVPVKAPHWVQNGDGVSVSLSVTWRSEWSFAEADARAFNHVLRGVGLNPRSPAPYPASNRVKALANRALRRLRG</sequence>
<feature type="domain" description="JmjC" evidence="1">
    <location>
        <begin position="93"/>
        <end position="249"/>
    </location>
</feature>
<evidence type="ECO:0000259" key="1">
    <source>
        <dbReference type="PROSITE" id="PS51184"/>
    </source>
</evidence>
<dbReference type="RefSeq" id="WP_277276669.1">
    <property type="nucleotide sequence ID" value="NZ_JAROCY010000006.1"/>
</dbReference>
<dbReference type="Proteomes" id="UP001222770">
    <property type="component" value="Unassembled WGS sequence"/>
</dbReference>
<dbReference type="PANTHER" id="PTHR12461">
    <property type="entry name" value="HYPOXIA-INDUCIBLE FACTOR 1 ALPHA INHIBITOR-RELATED"/>
    <property type="match status" value="1"/>
</dbReference>
<proteinExistence type="predicted"/>
<dbReference type="PROSITE" id="PS51184">
    <property type="entry name" value="JMJC"/>
    <property type="match status" value="1"/>
</dbReference>
<dbReference type="SMART" id="SM00558">
    <property type="entry name" value="JmjC"/>
    <property type="match status" value="1"/>
</dbReference>
<dbReference type="SUPFAM" id="SSF51197">
    <property type="entry name" value="Clavaminate synthase-like"/>
    <property type="match status" value="1"/>
</dbReference>
<name>A0ABT6CLJ4_9SPHN</name>
<comment type="caution">
    <text evidence="2">The sequence shown here is derived from an EMBL/GenBank/DDBJ whole genome shotgun (WGS) entry which is preliminary data.</text>
</comment>
<keyword evidence="3" id="KW-1185">Reference proteome</keyword>
<dbReference type="PANTHER" id="PTHR12461:SF105">
    <property type="entry name" value="HYPOXIA-INDUCIBLE FACTOR 1-ALPHA INHIBITOR"/>
    <property type="match status" value="1"/>
</dbReference>
<organism evidence="2 3">
    <name type="scientific">Novosphingobium cyanobacteriorum</name>
    <dbReference type="NCBI Taxonomy" id="3024215"/>
    <lineage>
        <taxon>Bacteria</taxon>
        <taxon>Pseudomonadati</taxon>
        <taxon>Pseudomonadota</taxon>
        <taxon>Alphaproteobacteria</taxon>
        <taxon>Sphingomonadales</taxon>
        <taxon>Sphingomonadaceae</taxon>
        <taxon>Novosphingobium</taxon>
    </lineage>
</organism>
<evidence type="ECO:0000313" key="3">
    <source>
        <dbReference type="Proteomes" id="UP001222770"/>
    </source>
</evidence>
<dbReference type="Pfam" id="PF13621">
    <property type="entry name" value="Cupin_8"/>
    <property type="match status" value="1"/>
</dbReference>
<protein>
    <submittedName>
        <fullName evidence="2">Cupin-like domain-containing protein</fullName>
    </submittedName>
</protein>
<dbReference type="InterPro" id="IPR003347">
    <property type="entry name" value="JmjC_dom"/>
</dbReference>
<dbReference type="EMBL" id="JAROCY010000006">
    <property type="protein sequence ID" value="MDF8333212.1"/>
    <property type="molecule type" value="Genomic_DNA"/>
</dbReference>
<reference evidence="2 3" key="1">
    <citation type="submission" date="2023-03" db="EMBL/GenBank/DDBJ databases">
        <title>Novosphingobium cyanobacteriorum sp. nov., isolated from a eutrophic reservoir during the Microcystis bloom period.</title>
        <authorList>
            <person name="Kang M."/>
            <person name="Le V."/>
            <person name="Ko S.-R."/>
            <person name="Lee S.-A."/>
            <person name="Ahn C.-Y."/>
        </authorList>
    </citation>
    <scope>NUCLEOTIDE SEQUENCE [LARGE SCALE GENOMIC DNA]</scope>
    <source>
        <strain evidence="2 3">HBC54</strain>
    </source>
</reference>
<accession>A0ABT6CLJ4</accession>
<dbReference type="Gene3D" id="2.60.120.650">
    <property type="entry name" value="Cupin"/>
    <property type="match status" value="1"/>
</dbReference>
<evidence type="ECO:0000313" key="2">
    <source>
        <dbReference type="EMBL" id="MDF8333212.1"/>
    </source>
</evidence>